<evidence type="ECO:0000256" key="3">
    <source>
        <dbReference type="ARBA" id="ARBA00023004"/>
    </source>
</evidence>
<gene>
    <name evidence="4" type="ORF">CCC_03246</name>
</gene>
<dbReference type="STRING" id="272627.CCC_03246"/>
<comment type="similarity">
    <text evidence="1">Belongs to the hemerythrin family.</text>
</comment>
<keyword evidence="3" id="KW-0408">Iron</keyword>
<comment type="caution">
    <text evidence="4">The sequence shown here is derived from an EMBL/GenBank/DDBJ whole genome shotgun (WGS) entry which is preliminary data.</text>
</comment>
<evidence type="ECO:0000256" key="1">
    <source>
        <dbReference type="ARBA" id="ARBA00010587"/>
    </source>
</evidence>
<dbReference type="Gene3D" id="1.20.120.50">
    <property type="entry name" value="Hemerythrin-like"/>
    <property type="match status" value="1"/>
</dbReference>
<dbReference type="AlphaFoldDB" id="A0A0C2YZY2"/>
<proteinExistence type="inferred from homology"/>
<dbReference type="InterPro" id="IPR035938">
    <property type="entry name" value="Hemerythrin-like_sf"/>
</dbReference>
<dbReference type="EMBL" id="JXSL01000009">
    <property type="protein sequence ID" value="KIM00644.1"/>
    <property type="molecule type" value="Genomic_DNA"/>
</dbReference>
<keyword evidence="2" id="KW-0479">Metal-binding</keyword>
<evidence type="ECO:0000313" key="5">
    <source>
        <dbReference type="Proteomes" id="UP000031971"/>
    </source>
</evidence>
<reference evidence="4 5" key="1">
    <citation type="submission" date="2015-01" db="EMBL/GenBank/DDBJ databases">
        <title>Genome Sequence of Magnetospirillum magnetotacticum Strain MS-1.</title>
        <authorList>
            <person name="Marinov G.K."/>
            <person name="Smalley M.D."/>
            <person name="DeSalvo G."/>
        </authorList>
    </citation>
    <scope>NUCLEOTIDE SEQUENCE [LARGE SCALE GENOMIC DNA]</scope>
    <source>
        <strain evidence="4 5">MS-1</strain>
    </source>
</reference>
<accession>A0A0C2YZY2</accession>
<keyword evidence="5" id="KW-1185">Reference proteome</keyword>
<dbReference type="RefSeq" id="WP_009870354.1">
    <property type="nucleotide sequence ID" value="NZ_JXSL01000009.1"/>
</dbReference>
<evidence type="ECO:0008006" key="6">
    <source>
        <dbReference type="Google" id="ProtNLM"/>
    </source>
</evidence>
<dbReference type="OrthoDB" id="7352244at2"/>
<sequence>MFLWNMSMETGIETVDQGRKRVLAAMADFFQGMDDPALNQQILAARTGAIFNAMKTAFAAENAYLAEREAPDQEKHQANHAALSAAFIDLCRKLIPKIKNHKQAQQVCLEIYQLVDDAIFHHITKEVGNYRDLVRAQIKKAG</sequence>
<dbReference type="SUPFAM" id="SSF47188">
    <property type="entry name" value="Hemerythrin-like"/>
    <property type="match status" value="1"/>
</dbReference>
<name>A0A0C2YZY2_PARME</name>
<dbReference type="GO" id="GO:0046872">
    <property type="term" value="F:metal ion binding"/>
    <property type="evidence" value="ECO:0007669"/>
    <property type="project" value="UniProtKB-KW"/>
</dbReference>
<protein>
    <recommendedName>
        <fullName evidence="6">Methyl-accepting chemotaxis protein</fullName>
    </recommendedName>
</protein>
<organism evidence="4 5">
    <name type="scientific">Paramagnetospirillum magnetotacticum MS-1</name>
    <dbReference type="NCBI Taxonomy" id="272627"/>
    <lineage>
        <taxon>Bacteria</taxon>
        <taxon>Pseudomonadati</taxon>
        <taxon>Pseudomonadota</taxon>
        <taxon>Alphaproteobacteria</taxon>
        <taxon>Rhodospirillales</taxon>
        <taxon>Magnetospirillaceae</taxon>
        <taxon>Paramagnetospirillum</taxon>
    </lineage>
</organism>
<evidence type="ECO:0000256" key="2">
    <source>
        <dbReference type="ARBA" id="ARBA00022723"/>
    </source>
</evidence>
<evidence type="ECO:0000313" key="4">
    <source>
        <dbReference type="EMBL" id="KIM00644.1"/>
    </source>
</evidence>
<dbReference type="Proteomes" id="UP000031971">
    <property type="component" value="Unassembled WGS sequence"/>
</dbReference>